<evidence type="ECO:0000313" key="2">
    <source>
        <dbReference type="Proteomes" id="UP000661918"/>
    </source>
</evidence>
<organism evidence="1 2">
    <name type="scientific">Deinococcus aerophilus</name>
    <dbReference type="NCBI Taxonomy" id="522488"/>
    <lineage>
        <taxon>Bacteria</taxon>
        <taxon>Thermotogati</taxon>
        <taxon>Deinococcota</taxon>
        <taxon>Deinococci</taxon>
        <taxon>Deinococcales</taxon>
        <taxon>Deinococcaceae</taxon>
        <taxon>Deinococcus</taxon>
    </lineage>
</organism>
<accession>A0ABQ2GQI3</accession>
<proteinExistence type="predicted"/>
<dbReference type="Proteomes" id="UP000661918">
    <property type="component" value="Unassembled WGS sequence"/>
</dbReference>
<evidence type="ECO:0000313" key="1">
    <source>
        <dbReference type="EMBL" id="GGM08214.1"/>
    </source>
</evidence>
<gene>
    <name evidence="1" type="ORF">GCM10010841_15650</name>
</gene>
<comment type="caution">
    <text evidence="1">The sequence shown here is derived from an EMBL/GenBank/DDBJ whole genome shotgun (WGS) entry which is preliminary data.</text>
</comment>
<reference evidence="2" key="1">
    <citation type="journal article" date="2019" name="Int. J. Syst. Evol. Microbiol.">
        <title>The Global Catalogue of Microorganisms (GCM) 10K type strain sequencing project: providing services to taxonomists for standard genome sequencing and annotation.</title>
        <authorList>
            <consortium name="The Broad Institute Genomics Platform"/>
            <consortium name="The Broad Institute Genome Sequencing Center for Infectious Disease"/>
            <person name="Wu L."/>
            <person name="Ma J."/>
        </authorList>
    </citation>
    <scope>NUCLEOTIDE SEQUENCE [LARGE SCALE GENOMIC DNA]</scope>
    <source>
        <strain evidence="2">JCM 15443</strain>
    </source>
</reference>
<keyword evidence="2" id="KW-1185">Reference proteome</keyword>
<name>A0ABQ2GQI3_9DEIO</name>
<dbReference type="EMBL" id="BMOM01000009">
    <property type="protein sequence ID" value="GGM08214.1"/>
    <property type="molecule type" value="Genomic_DNA"/>
</dbReference>
<sequence>MGRILSRLVQIRNDHHCARLSQRACGGPAYPAPSARDQSDAAIKIPQCGAAAVCRIKGHRA</sequence>
<protein>
    <submittedName>
        <fullName evidence="1">Uncharacterized protein</fullName>
    </submittedName>
</protein>